<sequence>MMVYLFEFSGNSLDTQQTQLPNIIEMKSADDGKKLQIVLEKWQTANSRLKLIDAYSGTEQVIDQAKEVSGMTTVEIATKDGWYDVAFVDAGNGNNFLRRYAGHLENGKISKSDPAIGLEYDAKKRAYIGMVA</sequence>
<protein>
    <submittedName>
        <fullName evidence="1">Uncharacterized protein</fullName>
    </submittedName>
</protein>
<dbReference type="Proteomes" id="UP001061991">
    <property type="component" value="Chromosome"/>
</dbReference>
<proteinExistence type="predicted"/>
<gene>
    <name evidence="1" type="ORF">N8E88_31090</name>
</gene>
<name>A0ACD4D4T2_9HYPH</name>
<organism evidence="1 2">
    <name type="scientific">Phyllobacterium zundukense</name>
    <dbReference type="NCBI Taxonomy" id="1867719"/>
    <lineage>
        <taxon>Bacteria</taxon>
        <taxon>Pseudomonadati</taxon>
        <taxon>Pseudomonadota</taxon>
        <taxon>Alphaproteobacteria</taxon>
        <taxon>Hyphomicrobiales</taxon>
        <taxon>Phyllobacteriaceae</taxon>
        <taxon>Phyllobacterium</taxon>
    </lineage>
</organism>
<accession>A0ACD4D4T2</accession>
<keyword evidence="2" id="KW-1185">Reference proteome</keyword>
<evidence type="ECO:0000313" key="1">
    <source>
        <dbReference type="EMBL" id="UXN60855.1"/>
    </source>
</evidence>
<reference evidence="1" key="1">
    <citation type="submission" date="2022-09" db="EMBL/GenBank/DDBJ databases">
        <title>Interaction between co-microsymbionts with complementary sets of symbiotic genes in legume-rhizobium systems.</title>
        <authorList>
            <person name="Safronova V."/>
            <person name="Sazanova A."/>
            <person name="Afonin A."/>
            <person name="Chirak E."/>
        </authorList>
    </citation>
    <scope>NUCLEOTIDE SEQUENCE</scope>
    <source>
        <strain evidence="1">A18/3m</strain>
    </source>
</reference>
<evidence type="ECO:0000313" key="2">
    <source>
        <dbReference type="Proteomes" id="UP001061991"/>
    </source>
</evidence>
<dbReference type="EMBL" id="CP104973">
    <property type="protein sequence ID" value="UXN60855.1"/>
    <property type="molecule type" value="Genomic_DNA"/>
</dbReference>